<keyword evidence="2" id="KW-1185">Reference proteome</keyword>
<dbReference type="Proteomes" id="UP000279446">
    <property type="component" value="Unassembled WGS sequence"/>
</dbReference>
<dbReference type="EMBL" id="RZNY01000022">
    <property type="protein sequence ID" value="RUT42990.1"/>
    <property type="molecule type" value="Genomic_DNA"/>
</dbReference>
<dbReference type="RefSeq" id="WP_127194047.1">
    <property type="nucleotide sequence ID" value="NZ_RZNY01000022.1"/>
</dbReference>
<reference evidence="1 2" key="1">
    <citation type="submission" date="2018-12" db="EMBL/GenBank/DDBJ databases">
        <authorList>
            <person name="Sun L."/>
            <person name="Chen Z."/>
        </authorList>
    </citation>
    <scope>NUCLEOTIDE SEQUENCE [LARGE SCALE GENOMIC DNA]</scope>
    <source>
        <strain evidence="1 2">DSM 15890</strain>
    </source>
</reference>
<gene>
    <name evidence="1" type="ORF">EJP82_21160</name>
</gene>
<dbReference type="AlphaFoldDB" id="A0A3S1BJG6"/>
<organism evidence="1 2">
    <name type="scientific">Paenibacillus anaericanus</name>
    <dbReference type="NCBI Taxonomy" id="170367"/>
    <lineage>
        <taxon>Bacteria</taxon>
        <taxon>Bacillati</taxon>
        <taxon>Bacillota</taxon>
        <taxon>Bacilli</taxon>
        <taxon>Bacillales</taxon>
        <taxon>Paenibacillaceae</taxon>
        <taxon>Paenibacillus</taxon>
    </lineage>
</organism>
<comment type="caution">
    <text evidence="1">The sequence shown here is derived from an EMBL/GenBank/DDBJ whole genome shotgun (WGS) entry which is preliminary data.</text>
</comment>
<protein>
    <submittedName>
        <fullName evidence="1">Uncharacterized protein</fullName>
    </submittedName>
</protein>
<proteinExistence type="predicted"/>
<name>A0A3S1BJG6_9BACL</name>
<dbReference type="OrthoDB" id="2617970at2"/>
<evidence type="ECO:0000313" key="1">
    <source>
        <dbReference type="EMBL" id="RUT42990.1"/>
    </source>
</evidence>
<accession>A0A3S1BJG6</accession>
<sequence>MDIYKDGKCVPNTIENVQELDRFWVEMTKKISESTRYIKVVEINEIPFYDGYEFQIVQQFDEIRSLHVFTISAQESLNETLDSIINYSAKVLVSLPEIYRPLYAELEQEHWEQLFALLEGMEWMVQAIEFSVILIDQTHQNESANTILQNIQLGLQEHFVIMDQLLKEEDLIGFGDMLQYEIEPLLTELTRIEVAGEDVVQ</sequence>
<evidence type="ECO:0000313" key="2">
    <source>
        <dbReference type="Proteomes" id="UP000279446"/>
    </source>
</evidence>